<evidence type="ECO:0000256" key="2">
    <source>
        <dbReference type="ARBA" id="ARBA00022980"/>
    </source>
</evidence>
<comment type="caution">
    <text evidence="7">The sequence shown here is derived from an EMBL/GenBank/DDBJ whole genome shotgun (WGS) entry which is preliminary data.</text>
</comment>
<name>A0A0G1CHS2_9BACT</name>
<dbReference type="SUPFAM" id="SSF110324">
    <property type="entry name" value="Ribosomal L27 protein-like"/>
    <property type="match status" value="1"/>
</dbReference>
<dbReference type="GO" id="GO:0022625">
    <property type="term" value="C:cytosolic large ribosomal subunit"/>
    <property type="evidence" value="ECO:0007669"/>
    <property type="project" value="TreeGrafter"/>
</dbReference>
<evidence type="ECO:0000256" key="3">
    <source>
        <dbReference type="ARBA" id="ARBA00023274"/>
    </source>
</evidence>
<reference evidence="7 8" key="1">
    <citation type="journal article" date="2015" name="Nature">
        <title>rRNA introns, odd ribosomes, and small enigmatic genomes across a large radiation of phyla.</title>
        <authorList>
            <person name="Brown C.T."/>
            <person name="Hug L.A."/>
            <person name="Thomas B.C."/>
            <person name="Sharon I."/>
            <person name="Castelle C.J."/>
            <person name="Singh A."/>
            <person name="Wilkins M.J."/>
            <person name="Williams K.H."/>
            <person name="Banfield J.F."/>
        </authorList>
    </citation>
    <scope>NUCLEOTIDE SEQUENCE [LARGE SCALE GENOMIC DNA]</scope>
</reference>
<protein>
    <recommendedName>
        <fullName evidence="4">Large ribosomal subunit protein bL27</fullName>
    </recommendedName>
    <alternativeName>
        <fullName evidence="5">50S ribosomal protein L27</fullName>
    </alternativeName>
</protein>
<proteinExistence type="inferred from homology"/>
<dbReference type="GO" id="GO:0003735">
    <property type="term" value="F:structural constituent of ribosome"/>
    <property type="evidence" value="ECO:0007669"/>
    <property type="project" value="InterPro"/>
</dbReference>
<dbReference type="InterPro" id="IPR018261">
    <property type="entry name" value="Ribosomal_bL27_CS"/>
</dbReference>
<dbReference type="PANTHER" id="PTHR15893">
    <property type="entry name" value="RIBOSOMAL PROTEIN L27"/>
    <property type="match status" value="1"/>
</dbReference>
<dbReference type="FunFam" id="2.40.50.100:FF:000020">
    <property type="entry name" value="50S ribosomal protein L27"/>
    <property type="match status" value="1"/>
</dbReference>
<dbReference type="PATRIC" id="fig|1618436.3.peg.618"/>
<dbReference type="Pfam" id="PF01016">
    <property type="entry name" value="Ribosomal_L27"/>
    <property type="match status" value="1"/>
</dbReference>
<dbReference type="Proteomes" id="UP000034543">
    <property type="component" value="Unassembled WGS sequence"/>
</dbReference>
<organism evidence="7 8">
    <name type="scientific">Candidatus Gottesmanbacteria bacterium GW2011_GWA1_43_11</name>
    <dbReference type="NCBI Taxonomy" id="1618436"/>
    <lineage>
        <taxon>Bacteria</taxon>
        <taxon>Candidatus Gottesmaniibacteriota</taxon>
    </lineage>
</organism>
<dbReference type="NCBIfam" id="TIGR00062">
    <property type="entry name" value="L27"/>
    <property type="match status" value="1"/>
</dbReference>
<evidence type="ECO:0000256" key="1">
    <source>
        <dbReference type="ARBA" id="ARBA00010797"/>
    </source>
</evidence>
<sequence length="83" mass="8776">MAHVKAGGTTKGNRDSRSKRLGVKIYGGQKAQPGAILVRQRGTKVFAGLGTGLGKDHTVFALRAGIVKFYTRLAKKHVSVEAG</sequence>
<evidence type="ECO:0000313" key="8">
    <source>
        <dbReference type="Proteomes" id="UP000034543"/>
    </source>
</evidence>
<dbReference type="Gene3D" id="2.40.50.100">
    <property type="match status" value="1"/>
</dbReference>
<dbReference type="PANTHER" id="PTHR15893:SF0">
    <property type="entry name" value="LARGE RIBOSOMAL SUBUNIT PROTEIN BL27M"/>
    <property type="match status" value="1"/>
</dbReference>
<dbReference type="AlphaFoldDB" id="A0A0G1CHS2"/>
<evidence type="ECO:0000256" key="4">
    <source>
        <dbReference type="ARBA" id="ARBA00035175"/>
    </source>
</evidence>
<gene>
    <name evidence="7" type="ORF">UV59_C0011G0023</name>
</gene>
<evidence type="ECO:0000256" key="6">
    <source>
        <dbReference type="SAM" id="MobiDB-lite"/>
    </source>
</evidence>
<evidence type="ECO:0000313" key="7">
    <source>
        <dbReference type="EMBL" id="KKS85067.1"/>
    </source>
</evidence>
<feature type="region of interest" description="Disordered" evidence="6">
    <location>
        <begin position="1"/>
        <end position="20"/>
    </location>
</feature>
<dbReference type="PRINTS" id="PR00063">
    <property type="entry name" value="RIBOSOMALL27"/>
</dbReference>
<keyword evidence="2 7" id="KW-0689">Ribosomal protein</keyword>
<accession>A0A0G1CHS2</accession>
<dbReference type="InterPro" id="IPR001684">
    <property type="entry name" value="Ribosomal_bL27"/>
</dbReference>
<dbReference type="PROSITE" id="PS00831">
    <property type="entry name" value="RIBOSOMAL_L27"/>
    <property type="match status" value="1"/>
</dbReference>
<dbReference type="EMBL" id="LCFB01000011">
    <property type="protein sequence ID" value="KKS85067.1"/>
    <property type="molecule type" value="Genomic_DNA"/>
</dbReference>
<evidence type="ECO:0000256" key="5">
    <source>
        <dbReference type="ARBA" id="ARBA00035477"/>
    </source>
</evidence>
<dbReference type="STRING" id="1618436.UV59_C0011G0023"/>
<comment type="similarity">
    <text evidence="1">Belongs to the bacterial ribosomal protein bL27 family.</text>
</comment>
<dbReference type="GO" id="GO:0006412">
    <property type="term" value="P:translation"/>
    <property type="evidence" value="ECO:0007669"/>
    <property type="project" value="InterPro"/>
</dbReference>
<keyword evidence="3" id="KW-0687">Ribonucleoprotein</keyword>